<evidence type="ECO:0000313" key="1">
    <source>
        <dbReference type="EMBL" id="MBW7467674.1"/>
    </source>
</evidence>
<dbReference type="PANTHER" id="PTHR12526:SF630">
    <property type="entry name" value="GLYCOSYLTRANSFERASE"/>
    <property type="match status" value="1"/>
</dbReference>
<proteinExistence type="predicted"/>
<evidence type="ECO:0000313" key="2">
    <source>
        <dbReference type="Proteomes" id="UP000813018"/>
    </source>
</evidence>
<comment type="caution">
    <text evidence="1">The sequence shown here is derived from an EMBL/GenBank/DDBJ whole genome shotgun (WGS) entry which is preliminary data.</text>
</comment>
<dbReference type="SUPFAM" id="SSF53756">
    <property type="entry name" value="UDP-Glycosyltransferase/glycogen phosphorylase"/>
    <property type="match status" value="1"/>
</dbReference>
<protein>
    <submittedName>
        <fullName evidence="1">Uncharacterized protein</fullName>
    </submittedName>
</protein>
<keyword evidence="2" id="KW-1185">Reference proteome</keyword>
<name>A0ABS7CUY5_9BACT</name>
<dbReference type="Proteomes" id="UP000813018">
    <property type="component" value="Unassembled WGS sequence"/>
</dbReference>
<dbReference type="EMBL" id="JAHYXK010000008">
    <property type="protein sequence ID" value="MBW7467674.1"/>
    <property type="molecule type" value="Genomic_DNA"/>
</dbReference>
<sequence length="360" mass="41652">MELVQRLQNEGHSVLVYDFISAKIYDPLTETTSYLNSYWWAPWVLKLKYIRRLFIPIINRKCISKEFKPGDVVSVHYVHEEYSLYAEQIKQQGCRLITTFWGSDYFRATDKQKIAYQPLLMYSDLITMVEGVQSIFKEEYPEYKHKIRTTYFGLKLLDVIKNVKEEDIALFKQKYQIPSNKIIISIGYNGIPEQQHYKLIEAIKSLKDEHKSAAHLFVPLTYGGTLEYKGQVKALAKELGLSVTFFETRLTDIELATMRCASDVVVNIQKTDAFSGALSESLVAGNIVIVGDWLPYDVYDQWGVKVIRTDEDSVALHLNNVLECINGLEETCEKNKQLVLGRLTWDSTLKLWIKVYENLN</sequence>
<organism evidence="1 2">
    <name type="scientific">Pontibacter aydingkolensis</name>
    <dbReference type="NCBI Taxonomy" id="1911536"/>
    <lineage>
        <taxon>Bacteria</taxon>
        <taxon>Pseudomonadati</taxon>
        <taxon>Bacteroidota</taxon>
        <taxon>Cytophagia</taxon>
        <taxon>Cytophagales</taxon>
        <taxon>Hymenobacteraceae</taxon>
        <taxon>Pontibacter</taxon>
    </lineage>
</organism>
<dbReference type="Gene3D" id="3.40.50.2000">
    <property type="entry name" value="Glycogen Phosphorylase B"/>
    <property type="match status" value="2"/>
</dbReference>
<dbReference type="PANTHER" id="PTHR12526">
    <property type="entry name" value="GLYCOSYLTRANSFERASE"/>
    <property type="match status" value="1"/>
</dbReference>
<gene>
    <name evidence="1" type="ORF">K0O23_11400</name>
</gene>
<reference evidence="1 2" key="1">
    <citation type="journal article" date="2016" name="Int. J. Syst. Evol. Microbiol.">
        <title>Pontibacter aydingkolensis sp. nov., isolated from soil of a salt lake.</title>
        <authorList>
            <person name="Osman G."/>
            <person name="Zhang T."/>
            <person name="Lou K."/>
            <person name="Gao Y."/>
            <person name="Chang W."/>
            <person name="Lin Q."/>
            <person name="Yang H.M."/>
            <person name="Huo X.D."/>
            <person name="Wang N."/>
        </authorList>
    </citation>
    <scope>NUCLEOTIDE SEQUENCE [LARGE SCALE GENOMIC DNA]</scope>
    <source>
        <strain evidence="1 2">KACC 19255</strain>
    </source>
</reference>
<accession>A0ABS7CUY5</accession>